<dbReference type="AlphaFoldDB" id="A0A9P0EWW9"/>
<dbReference type="InterPro" id="IPR036846">
    <property type="entry name" value="GM2-AP_sf"/>
</dbReference>
<accession>A0A9P0EWW9</accession>
<feature type="signal peptide" evidence="2">
    <location>
        <begin position="1"/>
        <end position="24"/>
    </location>
</feature>
<proteinExistence type="predicted"/>
<evidence type="ECO:0000256" key="2">
    <source>
        <dbReference type="SAM" id="SignalP"/>
    </source>
</evidence>
<keyword evidence="4" id="KW-1185">Reference proteome</keyword>
<dbReference type="Gene3D" id="2.70.220.10">
    <property type="entry name" value="Ganglioside GM2 activator"/>
    <property type="match status" value="1"/>
</dbReference>
<name>A0A9P0EWW9_BEMTA</name>
<sequence length="193" mass="22514">MMCSLVRPSVGLLVICLYVRSICCAQMQSRKFYVVERFDNCPNERHLIFFVRNYTYEKSGSNLIVNGYEDITKDSEQLLWMSIEVEKCKDKSNPDTCEYFVTWKWDNACTFFAILPPFRSYIQAHSPAWKCPLKKGTYKVTNATMEGELGLQFLKGDSRVLWKLRIIVKNPRANVVIECLDLHFRIVSVRTKS</sequence>
<evidence type="ECO:0000313" key="3">
    <source>
        <dbReference type="EMBL" id="CAH0382295.1"/>
    </source>
</evidence>
<dbReference type="Proteomes" id="UP001152759">
    <property type="component" value="Chromosome 1"/>
</dbReference>
<evidence type="ECO:0000313" key="4">
    <source>
        <dbReference type="Proteomes" id="UP001152759"/>
    </source>
</evidence>
<feature type="chain" id="PRO_5040226692" evidence="2">
    <location>
        <begin position="25"/>
        <end position="193"/>
    </location>
</feature>
<evidence type="ECO:0000256" key="1">
    <source>
        <dbReference type="ARBA" id="ARBA00022729"/>
    </source>
</evidence>
<dbReference type="EMBL" id="OU963862">
    <property type="protein sequence ID" value="CAH0382295.1"/>
    <property type="molecule type" value="Genomic_DNA"/>
</dbReference>
<reference evidence="3" key="1">
    <citation type="submission" date="2021-12" db="EMBL/GenBank/DDBJ databases">
        <authorList>
            <person name="King R."/>
        </authorList>
    </citation>
    <scope>NUCLEOTIDE SEQUENCE</scope>
</reference>
<gene>
    <name evidence="3" type="ORF">BEMITA_LOCUS1849</name>
</gene>
<organism evidence="3 4">
    <name type="scientific">Bemisia tabaci</name>
    <name type="common">Sweetpotato whitefly</name>
    <name type="synonym">Aleurodes tabaci</name>
    <dbReference type="NCBI Taxonomy" id="7038"/>
    <lineage>
        <taxon>Eukaryota</taxon>
        <taxon>Metazoa</taxon>
        <taxon>Ecdysozoa</taxon>
        <taxon>Arthropoda</taxon>
        <taxon>Hexapoda</taxon>
        <taxon>Insecta</taxon>
        <taxon>Pterygota</taxon>
        <taxon>Neoptera</taxon>
        <taxon>Paraneoptera</taxon>
        <taxon>Hemiptera</taxon>
        <taxon>Sternorrhyncha</taxon>
        <taxon>Aleyrodoidea</taxon>
        <taxon>Aleyrodidae</taxon>
        <taxon>Aleyrodinae</taxon>
        <taxon>Bemisia</taxon>
    </lineage>
</organism>
<keyword evidence="1 2" id="KW-0732">Signal</keyword>
<protein>
    <submittedName>
        <fullName evidence="3">Uncharacterized protein</fullName>
    </submittedName>
</protein>